<sequence length="249" mass="27418">MMDGPREGGRFEREPKPSIGGRGQSDDEDHESREPAYTSSERMRHGLYLSARLTHYWMMASEGLRWGERLLTCMLLVGMPRGPQYGITDGLGPCRESARDQGGGDKAGRGMPTPTMFVTTPPTLAGLVPGPVRLSTRQVCTYVGPLPSIHPAMCERGIRIRRQHEGQGGGRGNGDNCMCYIRMWPCGQGRNTPSSSIISSSISRQSSVLYRDVGRRNAEAELEREEKKESEGESERVCECAYACVCVSV</sequence>
<evidence type="ECO:0000313" key="2">
    <source>
        <dbReference type="EMBL" id="KAK2023054.1"/>
    </source>
</evidence>
<keyword evidence="3" id="KW-1185">Reference proteome</keyword>
<name>A0AAD9LVU1_9PEZI</name>
<dbReference type="AlphaFoldDB" id="A0AAD9LVU1"/>
<feature type="compositionally biased region" description="Basic and acidic residues" evidence="1">
    <location>
        <begin position="1"/>
        <end position="16"/>
    </location>
</feature>
<organism evidence="2 3">
    <name type="scientific">Colletotrichum zoysiae</name>
    <dbReference type="NCBI Taxonomy" id="1216348"/>
    <lineage>
        <taxon>Eukaryota</taxon>
        <taxon>Fungi</taxon>
        <taxon>Dikarya</taxon>
        <taxon>Ascomycota</taxon>
        <taxon>Pezizomycotina</taxon>
        <taxon>Sordariomycetes</taxon>
        <taxon>Hypocreomycetidae</taxon>
        <taxon>Glomerellales</taxon>
        <taxon>Glomerellaceae</taxon>
        <taxon>Colletotrichum</taxon>
        <taxon>Colletotrichum graminicola species complex</taxon>
    </lineage>
</organism>
<accession>A0AAD9LVU1</accession>
<evidence type="ECO:0000313" key="3">
    <source>
        <dbReference type="Proteomes" id="UP001232148"/>
    </source>
</evidence>
<evidence type="ECO:0000256" key="1">
    <source>
        <dbReference type="SAM" id="MobiDB-lite"/>
    </source>
</evidence>
<feature type="region of interest" description="Disordered" evidence="1">
    <location>
        <begin position="1"/>
        <end position="41"/>
    </location>
</feature>
<proteinExistence type="predicted"/>
<gene>
    <name evidence="2" type="ORF">LX32DRAFT_165711</name>
</gene>
<protein>
    <submittedName>
        <fullName evidence="2">Uncharacterized protein</fullName>
    </submittedName>
</protein>
<reference evidence="2" key="1">
    <citation type="submission" date="2021-06" db="EMBL/GenBank/DDBJ databases">
        <title>Comparative genomics, transcriptomics and evolutionary studies reveal genomic signatures of adaptation to plant cell wall in hemibiotrophic fungi.</title>
        <authorList>
            <consortium name="DOE Joint Genome Institute"/>
            <person name="Baroncelli R."/>
            <person name="Diaz J.F."/>
            <person name="Benocci T."/>
            <person name="Peng M."/>
            <person name="Battaglia E."/>
            <person name="Haridas S."/>
            <person name="Andreopoulos W."/>
            <person name="Labutti K."/>
            <person name="Pangilinan J."/>
            <person name="Floch G.L."/>
            <person name="Makela M.R."/>
            <person name="Henrissat B."/>
            <person name="Grigoriev I.V."/>
            <person name="Crouch J.A."/>
            <person name="De Vries R.P."/>
            <person name="Sukno S.A."/>
            <person name="Thon M.R."/>
        </authorList>
    </citation>
    <scope>NUCLEOTIDE SEQUENCE</scope>
    <source>
        <strain evidence="2">MAFF235873</strain>
    </source>
</reference>
<dbReference type="Proteomes" id="UP001232148">
    <property type="component" value="Unassembled WGS sequence"/>
</dbReference>
<dbReference type="EMBL" id="MU843015">
    <property type="protein sequence ID" value="KAK2023054.1"/>
    <property type="molecule type" value="Genomic_DNA"/>
</dbReference>
<comment type="caution">
    <text evidence="2">The sequence shown here is derived from an EMBL/GenBank/DDBJ whole genome shotgun (WGS) entry which is preliminary data.</text>
</comment>